<dbReference type="SMART" id="SM00463">
    <property type="entry name" value="SMR"/>
    <property type="match status" value="1"/>
</dbReference>
<dbReference type="Gene3D" id="3.30.1370.110">
    <property type="match status" value="1"/>
</dbReference>
<dbReference type="Pfam" id="PF01713">
    <property type="entry name" value="Smr"/>
    <property type="match status" value="1"/>
</dbReference>
<dbReference type="GO" id="GO:0006298">
    <property type="term" value="P:mismatch repair"/>
    <property type="evidence" value="ECO:0007669"/>
    <property type="project" value="InterPro"/>
</dbReference>
<dbReference type="SUPFAM" id="SSF52540">
    <property type="entry name" value="P-loop containing nucleoside triphosphate hydrolases"/>
    <property type="match status" value="1"/>
</dbReference>
<evidence type="ECO:0000256" key="3">
    <source>
        <dbReference type="ARBA" id="ARBA00022801"/>
    </source>
</evidence>
<dbReference type="Gene3D" id="3.40.50.300">
    <property type="entry name" value="P-loop containing nucleotide triphosphate hydrolases"/>
    <property type="match status" value="1"/>
</dbReference>
<dbReference type="PROSITE" id="PS00486">
    <property type="entry name" value="DNA_MISMATCH_REPAIR_2"/>
    <property type="match status" value="1"/>
</dbReference>
<keyword evidence="5 7" id="KW-0694">RNA-binding</keyword>
<keyword evidence="4 7" id="KW-0067">ATP-binding</keyword>
<dbReference type="SUPFAM" id="SSF48334">
    <property type="entry name" value="DNA repair protein MutS, domain III"/>
    <property type="match status" value="1"/>
</dbReference>
<dbReference type="PANTHER" id="PTHR48466:SF2">
    <property type="entry name" value="OS10G0509000 PROTEIN"/>
    <property type="match status" value="1"/>
</dbReference>
<name>A0A7V0T597_UNCW3</name>
<comment type="function">
    <text evidence="7">Endonuclease that is involved in the suppression of homologous recombination and thus may have a key role in the control of bacterial genetic diversity.</text>
</comment>
<dbReference type="Proteomes" id="UP000885672">
    <property type="component" value="Unassembled WGS sequence"/>
</dbReference>
<dbReference type="PIRSF" id="PIRSF005814">
    <property type="entry name" value="MutS_YshD"/>
    <property type="match status" value="1"/>
</dbReference>
<dbReference type="GO" id="GO:0043023">
    <property type="term" value="F:ribosomal large subunit binding"/>
    <property type="evidence" value="ECO:0007669"/>
    <property type="project" value="UniProtKB-UniRule"/>
</dbReference>
<dbReference type="SMART" id="SM00534">
    <property type="entry name" value="MUTSac"/>
    <property type="match status" value="1"/>
</dbReference>
<feature type="domain" description="Smr" evidence="10">
    <location>
        <begin position="710"/>
        <end position="785"/>
    </location>
</feature>
<organism evidence="11">
    <name type="scientific">candidate division WOR-3 bacterium</name>
    <dbReference type="NCBI Taxonomy" id="2052148"/>
    <lineage>
        <taxon>Bacteria</taxon>
        <taxon>Bacteria division WOR-3</taxon>
    </lineage>
</organism>
<dbReference type="GO" id="GO:0072344">
    <property type="term" value="P:rescue of stalled ribosome"/>
    <property type="evidence" value="ECO:0007669"/>
    <property type="project" value="UniProtKB-UniRule"/>
</dbReference>
<dbReference type="GO" id="GO:0016887">
    <property type="term" value="F:ATP hydrolysis activity"/>
    <property type="evidence" value="ECO:0007669"/>
    <property type="project" value="InterPro"/>
</dbReference>
<evidence type="ECO:0000256" key="6">
    <source>
        <dbReference type="ARBA" id="ARBA00023125"/>
    </source>
</evidence>
<keyword evidence="7" id="KW-0540">Nuclease</keyword>
<reference evidence="11" key="1">
    <citation type="journal article" date="2020" name="mSystems">
        <title>Genome- and Community-Level Interaction Insights into Carbon Utilization and Element Cycling Functions of Hydrothermarchaeota in Hydrothermal Sediment.</title>
        <authorList>
            <person name="Zhou Z."/>
            <person name="Liu Y."/>
            <person name="Xu W."/>
            <person name="Pan J."/>
            <person name="Luo Z.H."/>
            <person name="Li M."/>
        </authorList>
    </citation>
    <scope>NUCLEOTIDE SEQUENCE [LARGE SCALE GENOMIC DNA]</scope>
    <source>
        <strain evidence="11">SpSt-1182</strain>
    </source>
</reference>
<comment type="similarity">
    <text evidence="7">Belongs to the DNA mismatch repair MutS family. MutS2 subfamily.</text>
</comment>
<evidence type="ECO:0000259" key="10">
    <source>
        <dbReference type="PROSITE" id="PS50828"/>
    </source>
</evidence>
<feature type="binding site" evidence="7">
    <location>
        <begin position="326"/>
        <end position="333"/>
    </location>
    <ligand>
        <name>ATP</name>
        <dbReference type="ChEBI" id="CHEBI:30616"/>
    </ligand>
</feature>
<dbReference type="GO" id="GO:0005524">
    <property type="term" value="F:ATP binding"/>
    <property type="evidence" value="ECO:0007669"/>
    <property type="project" value="UniProtKB-UniRule"/>
</dbReference>
<evidence type="ECO:0000256" key="4">
    <source>
        <dbReference type="ARBA" id="ARBA00022840"/>
    </source>
</evidence>
<dbReference type="HAMAP" id="MF_00092">
    <property type="entry name" value="MutS2"/>
    <property type="match status" value="1"/>
</dbReference>
<dbReference type="GO" id="GO:0030983">
    <property type="term" value="F:mismatched DNA binding"/>
    <property type="evidence" value="ECO:0007669"/>
    <property type="project" value="InterPro"/>
</dbReference>
<keyword evidence="1 7" id="KW-0699">rRNA-binding</keyword>
<gene>
    <name evidence="7" type="primary">mutS2</name>
    <name evidence="7" type="synonym">rqcU</name>
    <name evidence="11" type="ORF">ENN51_04090</name>
</gene>
<accession>A0A7V0T597</accession>
<dbReference type="SUPFAM" id="SSF160443">
    <property type="entry name" value="SMR domain-like"/>
    <property type="match status" value="1"/>
</dbReference>
<dbReference type="EMBL" id="DSBX01000155">
    <property type="protein sequence ID" value="HDQ99449.1"/>
    <property type="molecule type" value="Genomic_DNA"/>
</dbReference>
<dbReference type="InterPro" id="IPR027417">
    <property type="entry name" value="P-loop_NTPase"/>
</dbReference>
<dbReference type="Pfam" id="PF00488">
    <property type="entry name" value="MutS_V"/>
    <property type="match status" value="1"/>
</dbReference>
<dbReference type="InterPro" id="IPR036063">
    <property type="entry name" value="Smr_dom_sf"/>
</dbReference>
<keyword evidence="7" id="KW-0255">Endonuclease</keyword>
<dbReference type="GO" id="GO:0045910">
    <property type="term" value="P:negative regulation of DNA recombination"/>
    <property type="evidence" value="ECO:0007669"/>
    <property type="project" value="InterPro"/>
</dbReference>
<dbReference type="GO" id="GO:0004519">
    <property type="term" value="F:endonuclease activity"/>
    <property type="evidence" value="ECO:0007669"/>
    <property type="project" value="UniProtKB-UniRule"/>
</dbReference>
<keyword evidence="2 7" id="KW-0547">Nucleotide-binding</keyword>
<evidence type="ECO:0000256" key="8">
    <source>
        <dbReference type="SAM" id="Coils"/>
    </source>
</evidence>
<dbReference type="InterPro" id="IPR007696">
    <property type="entry name" value="DNA_mismatch_repair_MutS_core"/>
</dbReference>
<evidence type="ECO:0000256" key="5">
    <source>
        <dbReference type="ARBA" id="ARBA00022884"/>
    </source>
</evidence>
<dbReference type="EC" id="3.1.-.-" evidence="7"/>
<keyword evidence="3 7" id="KW-0378">Hydrolase</keyword>
<dbReference type="InterPro" id="IPR045076">
    <property type="entry name" value="MutS"/>
</dbReference>
<dbReference type="InterPro" id="IPR005747">
    <property type="entry name" value="MutS2"/>
</dbReference>
<comment type="function">
    <text evidence="7">Acts as a ribosome collision sensor, splitting the ribosome into its 2 subunits. Detects stalled/collided 70S ribosomes which it binds and splits by an ATP-hydrolysis driven conformational change. Acts upstream of the ribosome quality control system (RQC), a ribosome-associated complex that mediates the extraction of incompletely synthesized nascent chains from stalled ribosomes and their subsequent degradation. Probably generates substrates for RQC.</text>
</comment>
<dbReference type="NCBIfam" id="TIGR01069">
    <property type="entry name" value="mutS2"/>
    <property type="match status" value="1"/>
</dbReference>
<dbReference type="SMART" id="SM00533">
    <property type="entry name" value="MUTSd"/>
    <property type="match status" value="1"/>
</dbReference>
<dbReference type="GO" id="GO:0140664">
    <property type="term" value="F:ATP-dependent DNA damage sensor activity"/>
    <property type="evidence" value="ECO:0007669"/>
    <property type="project" value="InterPro"/>
</dbReference>
<dbReference type="EC" id="3.6.4.-" evidence="7"/>
<keyword evidence="8" id="KW-0175">Coiled coil</keyword>
<comment type="caution">
    <text evidence="11">The sequence shown here is derived from an EMBL/GenBank/DDBJ whole genome shotgun (WGS) entry which is preliminary data.</text>
</comment>
<evidence type="ECO:0000313" key="11">
    <source>
        <dbReference type="EMBL" id="HDQ99449.1"/>
    </source>
</evidence>
<dbReference type="PROSITE" id="PS50828">
    <property type="entry name" value="SMR"/>
    <property type="match status" value="1"/>
</dbReference>
<comment type="subunit">
    <text evidence="7">Homodimer. Binds to stalled ribosomes, contacting rRNA.</text>
</comment>
<feature type="region of interest" description="Disordered" evidence="9">
    <location>
        <begin position="680"/>
        <end position="703"/>
    </location>
</feature>
<evidence type="ECO:0000256" key="7">
    <source>
        <dbReference type="HAMAP-Rule" id="MF_00092"/>
    </source>
</evidence>
<sequence>MTNDWDVLEYPRVREILAGFCRTSMGAEQAFRLRPFADRRQAEGELNRLAEVVALDSEPELGGVTDVRPLFERAVTGGVLAGTELLGAGRALAALSACRLFLNKWRAQMPLTGPEFEAIDGDERLAADIALALDEAGVVVDSASAKLAGIREKLRGLRGRLVHRLEALMAEQPGVFGERSTIRHNRHVVPVRVEHRDKLAGVVHERSATGQTLFIEPFTTVGDQNRLEELRGREAEEVARILRSLSERAVRSADRVVRAVELAGRLDFLFAGRRFAAEYDCTRPELTERRIRIVGGRHPVLVQRRVAVVPLDLDLPDECDVLLVSGPNAGGKTVVLKTVGLFCLLAASGVFVPAAAGTKLAFCRRVFADIGDDQSLDADLSSFTAHIGKIRDLLRDADRESLVLLDEVGASTSPEEGAALAIAILKTLNEREVRVVATSHFWTLKLYVQDHARMMNAAMGMAGAPTYRLTLGLPGESSALDAARAAGLPEALLERAREHVGQGWVDLAGRLRQLRQELDRARAARTDAERQLAIAARVKAEYESKLGEFRAEENRLREREVVRRRKMLEETRREIENLVREIRESQASREAIVRAKRAVEKRLGELEAEAGQVEEAEDDRAGQPGENRLFAVGDLVESRTLRQRGRVEAADVTGQSCRGREPELVVAFGSVRMHLPAADLSPVTDGEADGEGQSSPWTGVNTGPEVSLQLNLLGQTREEALEQVDGYLAEASAAGLGEVRVLHGKGTGVLQRAVWRALRLDARVSGFRFAELNEGGRGVTVVELRTEAE</sequence>
<proteinExistence type="inferred from homology"/>
<protein>
    <recommendedName>
        <fullName evidence="7">Endonuclease MutS2</fullName>
        <ecNumber evidence="7">3.1.-.-</ecNumber>
    </recommendedName>
    <alternativeName>
        <fullName evidence="7">Ribosome-associated protein quality control-upstream factor</fullName>
        <shortName evidence="7">RQC-upstream factor</shortName>
        <shortName evidence="7">RqcU</shortName>
        <ecNumber evidence="7">3.6.4.-</ecNumber>
    </alternativeName>
</protein>
<dbReference type="InterPro" id="IPR002625">
    <property type="entry name" value="Smr_dom"/>
</dbReference>
<dbReference type="GO" id="GO:0019843">
    <property type="term" value="F:rRNA binding"/>
    <property type="evidence" value="ECO:0007669"/>
    <property type="project" value="UniProtKB-UniRule"/>
</dbReference>
<evidence type="ECO:0000256" key="9">
    <source>
        <dbReference type="SAM" id="MobiDB-lite"/>
    </source>
</evidence>
<feature type="coiled-coil region" evidence="8">
    <location>
        <begin position="511"/>
        <end position="616"/>
    </location>
</feature>
<dbReference type="InterPro" id="IPR000432">
    <property type="entry name" value="DNA_mismatch_repair_MutS_C"/>
</dbReference>
<dbReference type="InterPro" id="IPR036187">
    <property type="entry name" value="DNA_mismatch_repair_MutS_sf"/>
</dbReference>
<evidence type="ECO:0000256" key="2">
    <source>
        <dbReference type="ARBA" id="ARBA00022741"/>
    </source>
</evidence>
<dbReference type="AlphaFoldDB" id="A0A7V0T597"/>
<keyword evidence="6 7" id="KW-0238">DNA-binding</keyword>
<dbReference type="PANTHER" id="PTHR48466">
    <property type="entry name" value="OS10G0509000 PROTEIN-RELATED"/>
    <property type="match status" value="1"/>
</dbReference>
<feature type="compositionally biased region" description="Polar residues" evidence="9">
    <location>
        <begin position="692"/>
        <end position="701"/>
    </location>
</feature>
<evidence type="ECO:0000256" key="1">
    <source>
        <dbReference type="ARBA" id="ARBA00022730"/>
    </source>
</evidence>